<dbReference type="KEGG" id="pdh:B9T62_29390"/>
<sequence>MAKVKGGLFLRNAQDLKIKGRLFLQNTRRRKIKGELFLRNAQNLRDYQIGMQHPPNLKAKIKKRPASLPDVK</sequence>
<evidence type="ECO:0000313" key="1">
    <source>
        <dbReference type="EMBL" id="ASA24505.1"/>
    </source>
</evidence>
<evidence type="ECO:0000313" key="2">
    <source>
        <dbReference type="Proteomes" id="UP000249890"/>
    </source>
</evidence>
<dbReference type="AlphaFoldDB" id="A0A2Z2KJX3"/>
<keyword evidence="2" id="KW-1185">Reference proteome</keyword>
<dbReference type="RefSeq" id="WP_087918475.1">
    <property type="nucleotide sequence ID" value="NZ_CP021780.1"/>
</dbReference>
<dbReference type="EMBL" id="CP021780">
    <property type="protein sequence ID" value="ASA24505.1"/>
    <property type="molecule type" value="Genomic_DNA"/>
</dbReference>
<name>A0A2Z2KJX3_9BACL</name>
<reference evidence="1 2" key="1">
    <citation type="submission" date="2017-06" db="EMBL/GenBank/DDBJ databases">
        <title>Complete genome sequence of Paenibacillus donghaensis KCTC 13049T isolated from East Sea sediment, South Korea.</title>
        <authorList>
            <person name="Jung B.K."/>
            <person name="Hong S.-J."/>
            <person name="Shin J.-H."/>
        </authorList>
    </citation>
    <scope>NUCLEOTIDE SEQUENCE [LARGE SCALE GENOMIC DNA]</scope>
    <source>
        <strain evidence="1 2">KCTC 13049</strain>
    </source>
</reference>
<gene>
    <name evidence="1" type="ORF">B9T62_29390</name>
</gene>
<protein>
    <submittedName>
        <fullName evidence="1">Uncharacterized protein</fullName>
    </submittedName>
</protein>
<organism evidence="1 2">
    <name type="scientific">Paenibacillus donghaensis</name>
    <dbReference type="NCBI Taxonomy" id="414771"/>
    <lineage>
        <taxon>Bacteria</taxon>
        <taxon>Bacillati</taxon>
        <taxon>Bacillota</taxon>
        <taxon>Bacilli</taxon>
        <taxon>Bacillales</taxon>
        <taxon>Paenibacillaceae</taxon>
        <taxon>Paenibacillus</taxon>
    </lineage>
</organism>
<proteinExistence type="predicted"/>
<dbReference type="Proteomes" id="UP000249890">
    <property type="component" value="Chromosome"/>
</dbReference>
<accession>A0A2Z2KJX3</accession>